<evidence type="ECO:0000313" key="10">
    <source>
        <dbReference type="EMBL" id="UXP34038.1"/>
    </source>
</evidence>
<evidence type="ECO:0000259" key="9">
    <source>
        <dbReference type="PROSITE" id="PS50109"/>
    </source>
</evidence>
<evidence type="ECO:0000256" key="3">
    <source>
        <dbReference type="ARBA" id="ARBA00022553"/>
    </source>
</evidence>
<dbReference type="PROSITE" id="PS50109">
    <property type="entry name" value="HIS_KIN"/>
    <property type="match status" value="1"/>
</dbReference>
<evidence type="ECO:0000256" key="8">
    <source>
        <dbReference type="SAM" id="Phobius"/>
    </source>
</evidence>
<evidence type="ECO:0000256" key="5">
    <source>
        <dbReference type="ARBA" id="ARBA00022692"/>
    </source>
</evidence>
<dbReference type="InterPro" id="IPR036097">
    <property type="entry name" value="HisK_dim/P_sf"/>
</dbReference>
<dbReference type="RefSeq" id="WP_262311464.1">
    <property type="nucleotide sequence ID" value="NZ_CP106679.1"/>
</dbReference>
<dbReference type="Pfam" id="PF00512">
    <property type="entry name" value="HisKA"/>
    <property type="match status" value="1"/>
</dbReference>
<dbReference type="InterPro" id="IPR050428">
    <property type="entry name" value="TCS_sensor_his_kinase"/>
</dbReference>
<accession>A0ABY6CU79</accession>
<proteinExistence type="predicted"/>
<dbReference type="InterPro" id="IPR005467">
    <property type="entry name" value="His_kinase_dom"/>
</dbReference>
<dbReference type="PANTHER" id="PTHR45436:SF5">
    <property type="entry name" value="SENSOR HISTIDINE KINASE TRCS"/>
    <property type="match status" value="1"/>
</dbReference>
<keyword evidence="11" id="KW-1185">Reference proteome</keyword>
<dbReference type="EMBL" id="CP106679">
    <property type="protein sequence ID" value="UXP34038.1"/>
    <property type="molecule type" value="Genomic_DNA"/>
</dbReference>
<dbReference type="Gene3D" id="1.10.287.130">
    <property type="match status" value="1"/>
</dbReference>
<keyword evidence="4" id="KW-0808">Transferase</keyword>
<protein>
    <recommendedName>
        <fullName evidence="2">histidine kinase</fullName>
        <ecNumber evidence="2">2.7.13.3</ecNumber>
    </recommendedName>
</protein>
<dbReference type="PANTHER" id="PTHR45436">
    <property type="entry name" value="SENSOR HISTIDINE KINASE YKOH"/>
    <property type="match status" value="1"/>
</dbReference>
<dbReference type="Pfam" id="PF02518">
    <property type="entry name" value="HATPase_c"/>
    <property type="match status" value="1"/>
</dbReference>
<dbReference type="CDD" id="cd00082">
    <property type="entry name" value="HisKA"/>
    <property type="match status" value="1"/>
</dbReference>
<dbReference type="InterPro" id="IPR036890">
    <property type="entry name" value="HATPase_C_sf"/>
</dbReference>
<reference evidence="10" key="1">
    <citation type="submission" date="2022-09" db="EMBL/GenBank/DDBJ databases">
        <title>Comparative genomics and taxonomic characterization of three novel marine species of genus Reichenbachiella exhibiting antioxidant and polysaccharide degradation activities.</title>
        <authorList>
            <person name="Muhammad N."/>
            <person name="Lee Y.-J."/>
            <person name="Ko J."/>
            <person name="Kim S.-G."/>
        </authorList>
    </citation>
    <scope>NUCLEOTIDE SEQUENCE</scope>
    <source>
        <strain evidence="10">BKB1-1</strain>
    </source>
</reference>
<gene>
    <name evidence="10" type="ORF">N6H18_08790</name>
</gene>
<keyword evidence="5 8" id="KW-0812">Transmembrane</keyword>
<comment type="catalytic activity">
    <reaction evidence="1">
        <text>ATP + protein L-histidine = ADP + protein N-phospho-L-histidine.</text>
        <dbReference type="EC" id="2.7.13.3"/>
    </reaction>
</comment>
<evidence type="ECO:0000256" key="7">
    <source>
        <dbReference type="ARBA" id="ARBA00022989"/>
    </source>
</evidence>
<dbReference type="SMART" id="SM00388">
    <property type="entry name" value="HisKA"/>
    <property type="match status" value="1"/>
</dbReference>
<keyword evidence="8" id="KW-0472">Membrane</keyword>
<keyword evidence="3" id="KW-0597">Phosphoprotein</keyword>
<evidence type="ECO:0000256" key="4">
    <source>
        <dbReference type="ARBA" id="ARBA00022679"/>
    </source>
</evidence>
<dbReference type="EC" id="2.7.13.3" evidence="2"/>
<evidence type="ECO:0000256" key="1">
    <source>
        <dbReference type="ARBA" id="ARBA00000085"/>
    </source>
</evidence>
<feature type="domain" description="Histidine kinase" evidence="9">
    <location>
        <begin position="217"/>
        <end position="424"/>
    </location>
</feature>
<sequence length="428" mass="49094">MKLVQKFVLFYLLLSLIVMSLGGVYYYVTFTQLIDKETDYELNGQVNQLAGLIKKDLPYDSLTDYRIDIKQLRDTVGIKESRSFADTMAYHHPSKAVIHHRKINKTLKIDGVWYRFKIFESVVEPLDTFYGTFKATAAVFLLLTILSVLYSLFISKWLLRPFHESLNKIKDFNVQNAVPIVTNVTHTYEFRKLNDFIENMTHRAVRDYINLKEFSENIAHEIRTPLAIASGNLDLLFQDKDLNEKQVEIISNAQGALNKVSRIQQSLITLSKIENEEFKRDKTINLSEMINLLKTEKEDIFELKNLEVSTSIAENVSIQNDPILLEILLSNLLQNAIKHNVENGFIHIKLTQEGFKISNSGDEPSSSTETLLGRFKKSSSNSDSIGLGLSIVNKICELSHYELSYMYQTDNKTHEVSILFPTSNFAQN</sequence>
<dbReference type="Proteomes" id="UP001065174">
    <property type="component" value="Chromosome"/>
</dbReference>
<evidence type="ECO:0000256" key="2">
    <source>
        <dbReference type="ARBA" id="ARBA00012438"/>
    </source>
</evidence>
<name>A0ABY6CU79_9BACT</name>
<dbReference type="InterPro" id="IPR003594">
    <property type="entry name" value="HATPase_dom"/>
</dbReference>
<dbReference type="InterPro" id="IPR003661">
    <property type="entry name" value="HisK_dim/P_dom"/>
</dbReference>
<keyword evidence="7 8" id="KW-1133">Transmembrane helix</keyword>
<dbReference type="GO" id="GO:0016301">
    <property type="term" value="F:kinase activity"/>
    <property type="evidence" value="ECO:0007669"/>
    <property type="project" value="UniProtKB-KW"/>
</dbReference>
<feature type="transmembrane region" description="Helical" evidence="8">
    <location>
        <begin position="135"/>
        <end position="159"/>
    </location>
</feature>
<organism evidence="10 11">
    <name type="scientific">Reichenbachiella agarivorans</name>
    <dbReference type="NCBI Taxonomy" id="2979464"/>
    <lineage>
        <taxon>Bacteria</taxon>
        <taxon>Pseudomonadati</taxon>
        <taxon>Bacteroidota</taxon>
        <taxon>Cytophagia</taxon>
        <taxon>Cytophagales</taxon>
        <taxon>Reichenbachiellaceae</taxon>
        <taxon>Reichenbachiella</taxon>
    </lineage>
</organism>
<keyword evidence="6 10" id="KW-0418">Kinase</keyword>
<dbReference type="SMART" id="SM00387">
    <property type="entry name" value="HATPase_c"/>
    <property type="match status" value="1"/>
</dbReference>
<evidence type="ECO:0000256" key="6">
    <source>
        <dbReference type="ARBA" id="ARBA00022777"/>
    </source>
</evidence>
<dbReference type="SUPFAM" id="SSF47384">
    <property type="entry name" value="Homodimeric domain of signal transducing histidine kinase"/>
    <property type="match status" value="1"/>
</dbReference>
<dbReference type="SUPFAM" id="SSF55874">
    <property type="entry name" value="ATPase domain of HSP90 chaperone/DNA topoisomerase II/histidine kinase"/>
    <property type="match status" value="1"/>
</dbReference>
<evidence type="ECO:0000313" key="11">
    <source>
        <dbReference type="Proteomes" id="UP001065174"/>
    </source>
</evidence>
<dbReference type="Gene3D" id="3.30.565.10">
    <property type="entry name" value="Histidine kinase-like ATPase, C-terminal domain"/>
    <property type="match status" value="1"/>
</dbReference>
<feature type="transmembrane region" description="Helical" evidence="8">
    <location>
        <begin position="7"/>
        <end position="28"/>
    </location>
</feature>